<dbReference type="PANTHER" id="PTHR43116:SF3">
    <property type="entry name" value="CLASS I PEPTIDE CHAIN RELEASE FACTOR"/>
    <property type="match status" value="1"/>
</dbReference>
<dbReference type="Pfam" id="PF00472">
    <property type="entry name" value="RF-1"/>
    <property type="match status" value="1"/>
</dbReference>
<evidence type="ECO:0000259" key="14">
    <source>
        <dbReference type="PROSITE" id="PS00745"/>
    </source>
</evidence>
<evidence type="ECO:0000256" key="6">
    <source>
        <dbReference type="ARBA" id="ARBA00022490"/>
    </source>
</evidence>
<evidence type="ECO:0000256" key="2">
    <source>
        <dbReference type="ARBA" id="ARBA00004141"/>
    </source>
</evidence>
<feature type="transmembrane region" description="Helical" evidence="13">
    <location>
        <begin position="270"/>
        <end position="288"/>
    </location>
</feature>
<evidence type="ECO:0000256" key="8">
    <source>
        <dbReference type="ARBA" id="ARBA00022917"/>
    </source>
</evidence>
<dbReference type="EMBL" id="BSUJ01000001">
    <property type="protein sequence ID" value="GMA18584.1"/>
    <property type="molecule type" value="Genomic_DNA"/>
</dbReference>
<name>A0ABQ6HLL9_9MICO</name>
<dbReference type="HAMAP" id="MF_00094">
    <property type="entry name" value="Rel_fac_2"/>
    <property type="match status" value="1"/>
</dbReference>
<reference evidence="16" key="1">
    <citation type="journal article" date="2019" name="Int. J. Syst. Evol. Microbiol.">
        <title>The Global Catalogue of Microorganisms (GCM) 10K type strain sequencing project: providing services to taxonomists for standard genome sequencing and annotation.</title>
        <authorList>
            <consortium name="The Broad Institute Genomics Platform"/>
            <consortium name="The Broad Institute Genome Sequencing Center for Infectious Disease"/>
            <person name="Wu L."/>
            <person name="Ma J."/>
        </authorList>
    </citation>
    <scope>NUCLEOTIDE SEQUENCE [LARGE SCALE GENOMIC DNA]</scope>
    <source>
        <strain evidence="16">NBRC 105830</strain>
    </source>
</reference>
<dbReference type="InterPro" id="IPR014743">
    <property type="entry name" value="Cl-channel_core"/>
</dbReference>
<feature type="region of interest" description="Disordered" evidence="12">
    <location>
        <begin position="431"/>
        <end position="468"/>
    </location>
</feature>
<organism evidence="15 16">
    <name type="scientific">Arsenicicoccus piscis</name>
    <dbReference type="NCBI Taxonomy" id="673954"/>
    <lineage>
        <taxon>Bacteria</taxon>
        <taxon>Bacillati</taxon>
        <taxon>Actinomycetota</taxon>
        <taxon>Actinomycetes</taxon>
        <taxon>Micrococcales</taxon>
        <taxon>Intrasporangiaceae</taxon>
        <taxon>Arsenicicoccus</taxon>
    </lineage>
</organism>
<dbReference type="NCBIfam" id="TIGR00020">
    <property type="entry name" value="prfB"/>
    <property type="match status" value="1"/>
</dbReference>
<feature type="transmembrane region" description="Helical" evidence="13">
    <location>
        <begin position="25"/>
        <end position="53"/>
    </location>
</feature>
<dbReference type="SUPFAM" id="SSF81340">
    <property type="entry name" value="Clc chloride channel"/>
    <property type="match status" value="1"/>
</dbReference>
<keyword evidence="10 13" id="KW-0472">Membrane</keyword>
<feature type="domain" description="Prokaryotic-type class I peptide chain release factors" evidence="14">
    <location>
        <begin position="720"/>
        <end position="736"/>
    </location>
</feature>
<feature type="transmembrane region" description="Helical" evidence="13">
    <location>
        <begin position="308"/>
        <end position="327"/>
    </location>
</feature>
<evidence type="ECO:0000256" key="3">
    <source>
        <dbReference type="ARBA" id="ARBA00010835"/>
    </source>
</evidence>
<evidence type="ECO:0000256" key="12">
    <source>
        <dbReference type="SAM" id="MobiDB-lite"/>
    </source>
</evidence>
<evidence type="ECO:0000256" key="13">
    <source>
        <dbReference type="SAM" id="Phobius"/>
    </source>
</evidence>
<keyword evidence="16" id="KW-1185">Reference proteome</keyword>
<dbReference type="Gene3D" id="3.30.70.1660">
    <property type="match status" value="1"/>
</dbReference>
<evidence type="ECO:0000256" key="11">
    <source>
        <dbReference type="HAMAP-Rule" id="MF_00094"/>
    </source>
</evidence>
<dbReference type="InterPro" id="IPR000352">
    <property type="entry name" value="Pep_chain_release_fac_I"/>
</dbReference>
<evidence type="ECO:0000256" key="5">
    <source>
        <dbReference type="ARBA" id="ARBA00022481"/>
    </source>
</evidence>
<dbReference type="Pfam" id="PF00654">
    <property type="entry name" value="Voltage_CLC"/>
    <property type="match status" value="1"/>
</dbReference>
<keyword evidence="7 13" id="KW-0812">Transmembrane</keyword>
<dbReference type="PROSITE" id="PS00745">
    <property type="entry name" value="RF_PROK_I"/>
    <property type="match status" value="1"/>
</dbReference>
<dbReference type="Gene3D" id="3.30.160.20">
    <property type="match status" value="1"/>
</dbReference>
<dbReference type="Proteomes" id="UP001157109">
    <property type="component" value="Unassembled WGS sequence"/>
</dbReference>
<dbReference type="PRINTS" id="PR00762">
    <property type="entry name" value="CLCHANNEL"/>
</dbReference>
<comment type="function">
    <text evidence="1 11">Peptide chain release factor 2 directs the termination of translation in response to the peptide chain termination codons UGA and UAA.</text>
</comment>
<feature type="transmembrane region" description="Helical" evidence="13">
    <location>
        <begin position="227"/>
        <end position="250"/>
    </location>
</feature>
<dbReference type="SUPFAM" id="SSF75620">
    <property type="entry name" value="Release factor"/>
    <property type="match status" value="1"/>
</dbReference>
<gene>
    <name evidence="11" type="primary">prfB</name>
    <name evidence="15" type="ORF">GCM10025862_06050</name>
</gene>
<feature type="region of interest" description="Disordered" evidence="12">
    <location>
        <begin position="373"/>
        <end position="417"/>
    </location>
</feature>
<dbReference type="InterPro" id="IPR005139">
    <property type="entry name" value="PCRF"/>
</dbReference>
<feature type="modified residue" description="N5-methylglutamine" evidence="11">
    <location>
        <position position="727"/>
    </location>
</feature>
<proteinExistence type="inferred from homology"/>
<dbReference type="Pfam" id="PF03462">
    <property type="entry name" value="PCRF"/>
    <property type="match status" value="1"/>
</dbReference>
<feature type="compositionally biased region" description="Basic residues" evidence="12">
    <location>
        <begin position="443"/>
        <end position="454"/>
    </location>
</feature>
<evidence type="ECO:0000256" key="9">
    <source>
        <dbReference type="ARBA" id="ARBA00022989"/>
    </source>
</evidence>
<dbReference type="InterPro" id="IPR004374">
    <property type="entry name" value="PrfB"/>
</dbReference>
<evidence type="ECO:0000313" key="16">
    <source>
        <dbReference type="Proteomes" id="UP001157109"/>
    </source>
</evidence>
<evidence type="ECO:0000256" key="10">
    <source>
        <dbReference type="ARBA" id="ARBA00023136"/>
    </source>
</evidence>
<evidence type="ECO:0000256" key="7">
    <source>
        <dbReference type="ARBA" id="ARBA00022692"/>
    </source>
</evidence>
<evidence type="ECO:0000313" key="15">
    <source>
        <dbReference type="EMBL" id="GMA18584.1"/>
    </source>
</evidence>
<dbReference type="PANTHER" id="PTHR43116">
    <property type="entry name" value="PEPTIDE CHAIN RELEASE FACTOR 2"/>
    <property type="match status" value="1"/>
</dbReference>
<dbReference type="InterPro" id="IPR045853">
    <property type="entry name" value="Pep_chain_release_fac_I_sf"/>
</dbReference>
<feature type="compositionally biased region" description="Basic residues" evidence="12">
    <location>
        <begin position="376"/>
        <end position="406"/>
    </location>
</feature>
<dbReference type="Gene3D" id="1.20.58.410">
    <property type="entry name" value="Release factor"/>
    <property type="match status" value="1"/>
</dbReference>
<keyword evidence="6 11" id="KW-0963">Cytoplasm</keyword>
<comment type="caution">
    <text evidence="15">The sequence shown here is derived from an EMBL/GenBank/DDBJ whole genome shotgun (WGS) entry which is preliminary data.</text>
</comment>
<evidence type="ECO:0000256" key="1">
    <source>
        <dbReference type="ARBA" id="ARBA00002613"/>
    </source>
</evidence>
<keyword evidence="8 11" id="KW-0648">Protein biosynthesis</keyword>
<keyword evidence="5 11" id="KW-0488">Methylation</keyword>
<comment type="PTM">
    <text evidence="11">Methylated by PrmC. Methylation increases the termination efficiency of RF2.</text>
</comment>
<comment type="similarity">
    <text evidence="3 11">Belongs to the prokaryotic/mitochondrial release factor family.</text>
</comment>
<evidence type="ECO:0000256" key="4">
    <source>
        <dbReference type="ARBA" id="ARBA00019192"/>
    </source>
</evidence>
<keyword evidence="9 13" id="KW-1133">Transmembrane helix</keyword>
<dbReference type="SMART" id="SM00937">
    <property type="entry name" value="PCRF"/>
    <property type="match status" value="1"/>
</dbReference>
<accession>A0ABQ6HLL9</accession>
<protein>
    <recommendedName>
        <fullName evidence="4 11">Peptide chain release factor 2</fullName>
        <shortName evidence="11">RF-2</shortName>
    </recommendedName>
</protein>
<comment type="subcellular location">
    <subcellularLocation>
        <location evidence="11">Cytoplasm</location>
    </subcellularLocation>
    <subcellularLocation>
        <location evidence="2">Membrane</location>
        <topology evidence="2">Multi-pass membrane protein</topology>
    </subcellularLocation>
</comment>
<dbReference type="InterPro" id="IPR001807">
    <property type="entry name" value="ClC"/>
</dbReference>
<feature type="transmembrane region" description="Helical" evidence="13">
    <location>
        <begin position="173"/>
        <end position="198"/>
    </location>
</feature>
<dbReference type="Gene3D" id="1.10.3080.10">
    <property type="entry name" value="Clc chloride channel"/>
    <property type="match status" value="1"/>
</dbReference>
<sequence length="847" mass="90098">MTSPDAPHDGPDRPGVLGSSLVGPLLMILLIAVVSGVLAGLVGVALNLLLALVERVAFGDRAGELLTGVGEVPRWQRIVVPTIGGLLAGVGWWRLRRSGPLAQVRDSLDPTTATDPVDRRLPIRRTVADAVLQIVAVGAGASVGREGAPRQVAAALTELVCAAARVVAFERRVLLAAAAGAGLAAVYDVPLAGAVYALEVLLLAGPSWPRLEPARGPRGTTRSGARAWTFAVVIATVTSVVATLVTHALVGSRPIYAVPGSAHWSFDPSWLVLALVVAPVCAVGGWSFRRAVGLGRDLEPGPTWRLPLAVAGAGALVGIASCWFEAIPGNGKTLVEVALAGHASFAALLGLLLLKPLVTSIAIGAGARGGLLTPARHGRRPRCGARRPGRPRGSRPRHPARARAGVRRGGAGGDRASAGVRRVLRLGAGAAEPRRAGAAGRGGRGRVAVHRRGGPRPGPAAPLDEPRGEHEAVDSTLVAHDFPEELKTLRATMDSVREVIDLPRLEAQIAELEQQASAPDLWDDPDQAQQVTSALSRANSEHDRVVEMDQRIDDVEVLVQMGQEENDAATIAEAEAELTKITKAVGELEVRTLLSGEYDEREAVVTIRAGAGGVDAADFAEMLMRMYLRWAERHGYPTKVMDTSYAEEAGLKSATFEVNVPYAFGNLSVEAGTHRLVRISPFDNQGRRQTSFAAVEVIPLIESDDTIDIPENELKIDVFRSSGPGGQSVNTTDSAVRMTHIPTGIVVSMQNEKSQIQNRAAALRVLQSRLLLQRKQEEDAKKKELAGDVKASWGDQMRSYVLHPYQMVKDLRTEYEVGNTSSVLDGDIDGFMEAGIRWRRGQDRASE</sequence>